<organism evidence="1 2">
    <name type="scientific">Peronosclerospora sorghi</name>
    <dbReference type="NCBI Taxonomy" id="230839"/>
    <lineage>
        <taxon>Eukaryota</taxon>
        <taxon>Sar</taxon>
        <taxon>Stramenopiles</taxon>
        <taxon>Oomycota</taxon>
        <taxon>Peronosporomycetes</taxon>
        <taxon>Peronosporales</taxon>
        <taxon>Peronosporaceae</taxon>
        <taxon>Peronosclerospora</taxon>
    </lineage>
</organism>
<dbReference type="Proteomes" id="UP001163321">
    <property type="component" value="Chromosome 10"/>
</dbReference>
<keyword evidence="2" id="KW-1185">Reference proteome</keyword>
<reference evidence="1 2" key="1">
    <citation type="journal article" date="2022" name="bioRxiv">
        <title>The genome of the oomycete Peronosclerospora sorghi, a cosmopolitan pathogen of maize and sorghum, is inflated with dispersed pseudogenes.</title>
        <authorList>
            <person name="Fletcher K."/>
            <person name="Martin F."/>
            <person name="Isakeit T."/>
            <person name="Cavanaugh K."/>
            <person name="Magill C."/>
            <person name="Michelmore R."/>
        </authorList>
    </citation>
    <scope>NUCLEOTIDE SEQUENCE [LARGE SCALE GENOMIC DNA]</scope>
    <source>
        <strain evidence="1">P6</strain>
    </source>
</reference>
<accession>A0ACC0WNW0</accession>
<gene>
    <name evidence="1" type="ORF">PsorP6_015416</name>
</gene>
<comment type="caution">
    <text evidence="1">The sequence shown here is derived from an EMBL/GenBank/DDBJ whole genome shotgun (WGS) entry which is preliminary data.</text>
</comment>
<dbReference type="EMBL" id="CM047589">
    <property type="protein sequence ID" value="KAI9920559.1"/>
    <property type="molecule type" value="Genomic_DNA"/>
</dbReference>
<protein>
    <submittedName>
        <fullName evidence="1">Uncharacterized protein</fullName>
    </submittedName>
</protein>
<name>A0ACC0WNW0_9STRA</name>
<evidence type="ECO:0000313" key="2">
    <source>
        <dbReference type="Proteomes" id="UP001163321"/>
    </source>
</evidence>
<evidence type="ECO:0000313" key="1">
    <source>
        <dbReference type="EMBL" id="KAI9920559.1"/>
    </source>
</evidence>
<proteinExistence type="predicted"/>
<sequence length="90" mass="9905">MICVDSTTIIALLSSLVLAEQESTTILIFLQVSLFSMKRYSCQCKSCGCRFTQNVQKGVVNAIATKILSLAYENVRNLVFVAIQFHGVAI</sequence>